<proteinExistence type="inferred from homology"/>
<keyword evidence="2" id="KW-0813">Transport</keyword>
<comment type="caution">
    <text evidence="6">The sequence shown here is derived from an EMBL/GenBank/DDBJ whole genome shotgun (WGS) entry which is preliminary data.</text>
</comment>
<dbReference type="CDD" id="cd03214">
    <property type="entry name" value="ABC_Iron-Siderophores_B12_Hemin"/>
    <property type="match status" value="1"/>
</dbReference>
<reference evidence="6 7" key="1">
    <citation type="submission" date="2024-06" db="EMBL/GenBank/DDBJ databases">
        <title>Genomic Encyclopedia of Type Strains, Phase IV (KMG-IV): sequencing the most valuable type-strain genomes for metagenomic binning, comparative biology and taxonomic classification.</title>
        <authorList>
            <person name="Goeker M."/>
        </authorList>
    </citation>
    <scope>NUCLEOTIDE SEQUENCE [LARGE SCALE GENOMIC DNA]</scope>
    <source>
        <strain evidence="6 7">DSM 21460</strain>
    </source>
</reference>
<dbReference type="PROSITE" id="PS50893">
    <property type="entry name" value="ABC_TRANSPORTER_2"/>
    <property type="match status" value="1"/>
</dbReference>
<name>A0ABV2J9K4_9FIRM</name>
<dbReference type="SMART" id="SM00382">
    <property type="entry name" value="AAA"/>
    <property type="match status" value="1"/>
</dbReference>
<dbReference type="PANTHER" id="PTHR42734:SF6">
    <property type="entry name" value="MOLYBDATE IMPORT ATP-BINDING PROTEIN MOLC"/>
    <property type="match status" value="1"/>
</dbReference>
<sequence length="254" mass="28676">MLNDNILTIKDLDFSYRDKILSEINLELSNKNVCALMGTNGCGKSTLLKNIASILTPDDGVIYVKDTEVSSLSNNTRAKTLAYVSQNDAANSSVVYDSILIGRKPYIKYFPTEVDYKVVDEVIDYLNLNDITLKKLNQLSGGQLQKVIIARALVQEPRILLLDEPTSALDLKNQIEVMEYIVKYCKDKGILSIIAIHDINLALKYSDYFVLLKDKTIFKKGGIEVLTKENLSKLYDCELEIIDFRNNKVVIPIR</sequence>
<evidence type="ECO:0000256" key="3">
    <source>
        <dbReference type="ARBA" id="ARBA00022741"/>
    </source>
</evidence>
<keyword evidence="4 6" id="KW-0067">ATP-binding</keyword>
<dbReference type="RefSeq" id="WP_354367931.1">
    <property type="nucleotide sequence ID" value="NZ_JBEPMA010000005.1"/>
</dbReference>
<accession>A0ABV2J9K4</accession>
<dbReference type="InterPro" id="IPR050153">
    <property type="entry name" value="Metal_Ion_Import_ABC"/>
</dbReference>
<feature type="domain" description="ABC transporter" evidence="5">
    <location>
        <begin position="1"/>
        <end position="239"/>
    </location>
</feature>
<dbReference type="EMBL" id="JBEPMA010000005">
    <property type="protein sequence ID" value="MET3617458.1"/>
    <property type="molecule type" value="Genomic_DNA"/>
</dbReference>
<protein>
    <submittedName>
        <fullName evidence="6">Iron complex transport system ATP-binding protein</fullName>
    </submittedName>
</protein>
<evidence type="ECO:0000256" key="1">
    <source>
        <dbReference type="ARBA" id="ARBA00005417"/>
    </source>
</evidence>
<keyword evidence="7" id="KW-1185">Reference proteome</keyword>
<comment type="similarity">
    <text evidence="1">Belongs to the ABC transporter superfamily.</text>
</comment>
<dbReference type="InterPro" id="IPR027417">
    <property type="entry name" value="P-loop_NTPase"/>
</dbReference>
<dbReference type="InterPro" id="IPR003439">
    <property type="entry name" value="ABC_transporter-like_ATP-bd"/>
</dbReference>
<dbReference type="Pfam" id="PF00005">
    <property type="entry name" value="ABC_tran"/>
    <property type="match status" value="1"/>
</dbReference>
<dbReference type="Proteomes" id="UP001549162">
    <property type="component" value="Unassembled WGS sequence"/>
</dbReference>
<dbReference type="PANTHER" id="PTHR42734">
    <property type="entry name" value="METAL TRANSPORT SYSTEM ATP-BINDING PROTEIN TM_0124-RELATED"/>
    <property type="match status" value="1"/>
</dbReference>
<dbReference type="GO" id="GO:0005524">
    <property type="term" value="F:ATP binding"/>
    <property type="evidence" value="ECO:0007669"/>
    <property type="project" value="UniProtKB-KW"/>
</dbReference>
<keyword evidence="3" id="KW-0547">Nucleotide-binding</keyword>
<organism evidence="6 7">
    <name type="scientific">Peptoniphilus olsenii</name>
    <dbReference type="NCBI Taxonomy" id="411570"/>
    <lineage>
        <taxon>Bacteria</taxon>
        <taxon>Bacillati</taxon>
        <taxon>Bacillota</taxon>
        <taxon>Tissierellia</taxon>
        <taxon>Tissierellales</taxon>
        <taxon>Peptoniphilaceae</taxon>
        <taxon>Peptoniphilus</taxon>
    </lineage>
</organism>
<evidence type="ECO:0000259" key="5">
    <source>
        <dbReference type="PROSITE" id="PS50893"/>
    </source>
</evidence>
<dbReference type="InterPro" id="IPR017871">
    <property type="entry name" value="ABC_transporter-like_CS"/>
</dbReference>
<gene>
    <name evidence="6" type="ORF">ABID14_001089</name>
</gene>
<evidence type="ECO:0000256" key="4">
    <source>
        <dbReference type="ARBA" id="ARBA00022840"/>
    </source>
</evidence>
<dbReference type="InterPro" id="IPR003593">
    <property type="entry name" value="AAA+_ATPase"/>
</dbReference>
<dbReference type="Gene3D" id="3.40.50.300">
    <property type="entry name" value="P-loop containing nucleotide triphosphate hydrolases"/>
    <property type="match status" value="1"/>
</dbReference>
<evidence type="ECO:0000313" key="6">
    <source>
        <dbReference type="EMBL" id="MET3617458.1"/>
    </source>
</evidence>
<dbReference type="SUPFAM" id="SSF52540">
    <property type="entry name" value="P-loop containing nucleoside triphosphate hydrolases"/>
    <property type="match status" value="1"/>
</dbReference>
<evidence type="ECO:0000313" key="7">
    <source>
        <dbReference type="Proteomes" id="UP001549162"/>
    </source>
</evidence>
<dbReference type="PROSITE" id="PS00211">
    <property type="entry name" value="ABC_TRANSPORTER_1"/>
    <property type="match status" value="1"/>
</dbReference>
<evidence type="ECO:0000256" key="2">
    <source>
        <dbReference type="ARBA" id="ARBA00022448"/>
    </source>
</evidence>